<protein>
    <submittedName>
        <fullName evidence="1">Uncharacterized protein</fullName>
    </submittedName>
</protein>
<reference evidence="1" key="1">
    <citation type="submission" date="2018-10" db="EMBL/GenBank/DDBJ databases">
        <title>Effector identification in a new, highly contiguous assembly of the strawberry crown rot pathogen Phytophthora cactorum.</title>
        <authorList>
            <person name="Armitage A.D."/>
            <person name="Nellist C.F."/>
            <person name="Bates H."/>
            <person name="Vickerstaff R.J."/>
            <person name="Harrison R.J."/>
        </authorList>
    </citation>
    <scope>NUCLEOTIDE SEQUENCE</scope>
    <source>
        <strain evidence="1">15-7</strain>
        <strain evidence="2">4040</strain>
    </source>
</reference>
<dbReference type="AlphaFoldDB" id="A0A8T0YIZ2"/>
<name>A0A8T0YIZ2_9STRA</name>
<dbReference type="Proteomes" id="UP000736787">
    <property type="component" value="Unassembled WGS sequence"/>
</dbReference>
<evidence type="ECO:0000313" key="2">
    <source>
        <dbReference type="EMBL" id="KAG2893748.1"/>
    </source>
</evidence>
<dbReference type="EMBL" id="RCMK01001468">
    <property type="protein sequence ID" value="KAG2893748.1"/>
    <property type="molecule type" value="Genomic_DNA"/>
</dbReference>
<evidence type="ECO:0000313" key="3">
    <source>
        <dbReference type="Proteomes" id="UP000735874"/>
    </source>
</evidence>
<proteinExistence type="predicted"/>
<gene>
    <name evidence="1" type="ORF">PC113_g21496</name>
    <name evidence="2" type="ORF">PC117_g23688</name>
</gene>
<organism evidence="1 3">
    <name type="scientific">Phytophthora cactorum</name>
    <dbReference type="NCBI Taxonomy" id="29920"/>
    <lineage>
        <taxon>Eukaryota</taxon>
        <taxon>Sar</taxon>
        <taxon>Stramenopiles</taxon>
        <taxon>Oomycota</taxon>
        <taxon>Peronosporomycetes</taxon>
        <taxon>Peronosporales</taxon>
        <taxon>Peronosporaceae</taxon>
        <taxon>Phytophthora</taxon>
    </lineage>
</organism>
<dbReference type="Proteomes" id="UP000735874">
    <property type="component" value="Unassembled WGS sequence"/>
</dbReference>
<evidence type="ECO:0000313" key="1">
    <source>
        <dbReference type="EMBL" id="KAG2828245.1"/>
    </source>
</evidence>
<accession>A0A8T0YIZ2</accession>
<dbReference type="EMBL" id="RCMG01001402">
    <property type="protein sequence ID" value="KAG2828245.1"/>
    <property type="molecule type" value="Genomic_DNA"/>
</dbReference>
<comment type="caution">
    <text evidence="1">The sequence shown here is derived from an EMBL/GenBank/DDBJ whole genome shotgun (WGS) entry which is preliminary data.</text>
</comment>
<sequence length="67" mass="6830">MSLQSCPSGPEILLRATLDVSALDPMLRLLEQGWLCKFGATGRDVVGLGGAGLDNFGRGAAGLGGQN</sequence>